<dbReference type="Proteomes" id="UP001478133">
    <property type="component" value="Unassembled WGS sequence"/>
</dbReference>
<name>A0ABV1HUN7_9FIRM</name>
<evidence type="ECO:0000313" key="1">
    <source>
        <dbReference type="EMBL" id="MEQ2565532.1"/>
    </source>
</evidence>
<evidence type="ECO:0008006" key="3">
    <source>
        <dbReference type="Google" id="ProtNLM"/>
    </source>
</evidence>
<comment type="caution">
    <text evidence="1">The sequence shown here is derived from an EMBL/GenBank/DDBJ whole genome shotgun (WGS) entry which is preliminary data.</text>
</comment>
<evidence type="ECO:0000313" key="2">
    <source>
        <dbReference type="Proteomes" id="UP001478133"/>
    </source>
</evidence>
<gene>
    <name evidence="1" type="ORF">ABFO16_04685</name>
</gene>
<keyword evidence="2" id="KW-1185">Reference proteome</keyword>
<organism evidence="1 2">
    <name type="scientific">Ruminococcoides intestinihominis</name>
    <dbReference type="NCBI Taxonomy" id="3133161"/>
    <lineage>
        <taxon>Bacteria</taxon>
        <taxon>Bacillati</taxon>
        <taxon>Bacillota</taxon>
        <taxon>Clostridia</taxon>
        <taxon>Eubacteriales</taxon>
        <taxon>Oscillospiraceae</taxon>
        <taxon>Ruminococcoides</taxon>
    </lineage>
</organism>
<dbReference type="RefSeq" id="WP_367286407.1">
    <property type="nucleotide sequence ID" value="NZ_JBBMEY010000014.1"/>
</dbReference>
<reference evidence="1 2" key="1">
    <citation type="submission" date="2024-03" db="EMBL/GenBank/DDBJ databases">
        <title>Human intestinal bacterial collection.</title>
        <authorList>
            <person name="Pauvert C."/>
            <person name="Hitch T.C.A."/>
            <person name="Clavel T."/>
        </authorList>
    </citation>
    <scope>NUCLEOTIDE SEQUENCE [LARGE SCALE GENOMIC DNA]</scope>
    <source>
        <strain evidence="1 2">CLA-AP-H18</strain>
    </source>
</reference>
<accession>A0ABV1HUN7</accession>
<sequence length="363" mass="41747">MFDDMVNLFNLGAFSDEEKELLRTDFTYKKQMSRLLKEARQAAKRDTCYFCGKSVTSFCNSHSVPRFCLENIATNGDVLTLNTVVDNPLMDTENGVNKAGTFHLICNDCDSKIFSDYENPDNYSNQPTPKMIAQMALKNSLKSISKRFFEIELFNISAKKTDAARMFSDAKNAANEMDLKEYVDSYKKAKKALEKGSSIDYYVCYYEKLNYVVPIALQCSLALAVDFNGNIINNIYNPSPEYRIQNIHISILPLKSETVIVMFIEDGDKRYRQFYKQFNKLTLDDKLAALTLIMFMYSEDMYFSKSIENEVRESKALCEAGKTGQDIISFTPFFDPLEILRESHSLDKRHEIPNLLSEKYKLS</sequence>
<protein>
    <recommendedName>
        <fullName evidence="3">HNH endonuclease</fullName>
    </recommendedName>
</protein>
<proteinExistence type="predicted"/>
<dbReference type="EMBL" id="JBBMFI010000012">
    <property type="protein sequence ID" value="MEQ2565532.1"/>
    <property type="molecule type" value="Genomic_DNA"/>
</dbReference>